<dbReference type="SUPFAM" id="SSF46894">
    <property type="entry name" value="C-terminal effector domain of the bipartite response regulators"/>
    <property type="match status" value="1"/>
</dbReference>
<dbReference type="PANTHER" id="PTHR16305:SF35">
    <property type="entry name" value="TRANSCRIPTIONAL ACTIVATOR DOMAIN"/>
    <property type="match status" value="1"/>
</dbReference>
<evidence type="ECO:0000256" key="1">
    <source>
        <dbReference type="ARBA" id="ARBA00022741"/>
    </source>
</evidence>
<evidence type="ECO:0000313" key="4">
    <source>
        <dbReference type="EMBL" id="MFC5064454.1"/>
    </source>
</evidence>
<proteinExistence type="predicted"/>
<dbReference type="Gene3D" id="1.10.10.10">
    <property type="entry name" value="Winged helix-like DNA-binding domain superfamily/Winged helix DNA-binding domain"/>
    <property type="match status" value="1"/>
</dbReference>
<evidence type="ECO:0000256" key="2">
    <source>
        <dbReference type="ARBA" id="ARBA00022840"/>
    </source>
</evidence>
<dbReference type="Proteomes" id="UP001595947">
    <property type="component" value="Unassembled WGS sequence"/>
</dbReference>
<dbReference type="EMBL" id="JBHSIV010000023">
    <property type="protein sequence ID" value="MFC5064454.1"/>
    <property type="molecule type" value="Genomic_DNA"/>
</dbReference>
<comment type="caution">
    <text evidence="4">The sequence shown here is derived from an EMBL/GenBank/DDBJ whole genome shotgun (WGS) entry which is preliminary data.</text>
</comment>
<gene>
    <name evidence="4" type="ORF">ACFPBZ_19685</name>
</gene>
<organism evidence="4 5">
    <name type="scientific">Actinomycetospora atypica</name>
    <dbReference type="NCBI Taxonomy" id="1290095"/>
    <lineage>
        <taxon>Bacteria</taxon>
        <taxon>Bacillati</taxon>
        <taxon>Actinomycetota</taxon>
        <taxon>Actinomycetes</taxon>
        <taxon>Pseudonocardiales</taxon>
        <taxon>Pseudonocardiaceae</taxon>
        <taxon>Actinomycetospora</taxon>
    </lineage>
</organism>
<dbReference type="PANTHER" id="PTHR16305">
    <property type="entry name" value="TESTICULAR SOLUBLE ADENYLYL CYCLASE"/>
    <property type="match status" value="1"/>
</dbReference>
<dbReference type="InterPro" id="IPR036388">
    <property type="entry name" value="WH-like_DNA-bd_sf"/>
</dbReference>
<evidence type="ECO:0000313" key="5">
    <source>
        <dbReference type="Proteomes" id="UP001595947"/>
    </source>
</evidence>
<reference evidence="5" key="1">
    <citation type="journal article" date="2019" name="Int. J. Syst. Evol. Microbiol.">
        <title>The Global Catalogue of Microorganisms (GCM) 10K type strain sequencing project: providing services to taxonomists for standard genome sequencing and annotation.</title>
        <authorList>
            <consortium name="The Broad Institute Genomics Platform"/>
            <consortium name="The Broad Institute Genome Sequencing Center for Infectious Disease"/>
            <person name="Wu L."/>
            <person name="Ma J."/>
        </authorList>
    </citation>
    <scope>NUCLEOTIDE SEQUENCE [LARGE SCALE GENOMIC DNA]</scope>
    <source>
        <strain evidence="5">CGMCC 4.7093</strain>
    </source>
</reference>
<protein>
    <submittedName>
        <fullName evidence="4">AAA family ATPase</fullName>
    </submittedName>
</protein>
<name>A0ABV9YSW7_9PSEU</name>
<dbReference type="PROSITE" id="PS50043">
    <property type="entry name" value="HTH_LUXR_2"/>
    <property type="match status" value="1"/>
</dbReference>
<dbReference type="SMART" id="SM00421">
    <property type="entry name" value="HTH_LUXR"/>
    <property type="match status" value="1"/>
</dbReference>
<dbReference type="CDD" id="cd06170">
    <property type="entry name" value="LuxR_C_like"/>
    <property type="match status" value="1"/>
</dbReference>
<dbReference type="SUPFAM" id="SSF52540">
    <property type="entry name" value="P-loop containing nucleoside triphosphate hydrolases"/>
    <property type="match status" value="1"/>
</dbReference>
<dbReference type="Pfam" id="PF00196">
    <property type="entry name" value="GerE"/>
    <property type="match status" value="1"/>
</dbReference>
<evidence type="ECO:0000259" key="3">
    <source>
        <dbReference type="PROSITE" id="PS50043"/>
    </source>
</evidence>
<sequence length="914" mass="96508">MTALVGRGPELAVLDALVDAVLATTVRPGAERPAVVVLGEAGIGKTALLAHGAGSAAAAGVRVLAADGCHDESETPFAALGQLLLPLADLVDELPEHPRAAVSAALAGDADGTPTGALHLGVLLLLRRAARRGPVLLVVDDADRLDRESLRAIVFVTRRLSGVDRIGLVLAGRGDVRPLPGDASLPTLALGPLDDRAAAAVVDRRSPGLPAAVRREVLAAGRGNPLALEEFADAGTALPADLSHRVDGLFGPGIRELPAPTRRLLSYAAVADGEPVATIQAAAGTAPDDLAAWGPAERAGIVLVEGAAVSFRHPLARAAAYATTPAADRRTARLALAAADDDPDVAAWQRARACLVPDESVAADLAAAAGRAGDRGDHRAQARAWQRAAACSPDPGTRLERHHLALQASYAAGDADGVAEQREAIRAETDDPTVLVVTTLLAAAALLLHARQREAVRRMQEVVPLIGRATPAGSVLLASFLRLAADFSGAPEHRAVADAVVDRPEVREAVRRVIADADSPADLMWARATVYDRGEAARLLERMLEGGRAGPAATADDLQNLGFLADRADDVRRALELFARAHDRMHHEGPAAFGVPIMATLLVEHGRWTEADAVVAHWTELADARGMTRVAVELAAPRAVLAAMRGDPDRAHAIVAAARRRVDLADNRFLLVRLGAATALAAMVDGDRGRAYRHLRVAFTPDGDPVHPRLSPRLVASLAAAATGPEERRDAALVVGKVRAALGARTSARMRILLHHADALLGDEQQAEHHFRLALADPTGQDWPVERATVRLHYGEWLRRRRRPLEAREMLVAALEAFDALGAAAPADRVRAELRAAGSGDRREVEPQVDPLAELTPQQREIVRLAASGLRNREIAERLFLSPRTVGSHLHHAYPKLGISGRHQLVSVLRTPAG</sequence>
<accession>A0ABV9YSW7</accession>
<feature type="domain" description="HTH luxR-type" evidence="3">
    <location>
        <begin position="848"/>
        <end position="913"/>
    </location>
</feature>
<dbReference type="InterPro" id="IPR016032">
    <property type="entry name" value="Sig_transdc_resp-reg_C-effctor"/>
</dbReference>
<dbReference type="InterPro" id="IPR000792">
    <property type="entry name" value="Tscrpt_reg_LuxR_C"/>
</dbReference>
<dbReference type="InterPro" id="IPR041664">
    <property type="entry name" value="AAA_16"/>
</dbReference>
<dbReference type="InterPro" id="IPR027417">
    <property type="entry name" value="P-loop_NTPase"/>
</dbReference>
<keyword evidence="1" id="KW-0547">Nucleotide-binding</keyword>
<keyword evidence="2" id="KW-0067">ATP-binding</keyword>
<dbReference type="RefSeq" id="WP_378037797.1">
    <property type="nucleotide sequence ID" value="NZ_JBHSIV010000023.1"/>
</dbReference>
<keyword evidence="5" id="KW-1185">Reference proteome</keyword>
<dbReference type="PROSITE" id="PS00622">
    <property type="entry name" value="HTH_LUXR_1"/>
    <property type="match status" value="1"/>
</dbReference>
<dbReference type="PRINTS" id="PR00038">
    <property type="entry name" value="HTHLUXR"/>
</dbReference>
<dbReference type="Pfam" id="PF13191">
    <property type="entry name" value="AAA_16"/>
    <property type="match status" value="1"/>
</dbReference>